<name>A0ABP4FRX4_9PSEU</name>
<dbReference type="RefSeq" id="WP_253859376.1">
    <property type="nucleotide sequence ID" value="NZ_BAAALM010000004.1"/>
</dbReference>
<organism evidence="3 4">
    <name type="scientific">Prauserella alba</name>
    <dbReference type="NCBI Taxonomy" id="176898"/>
    <lineage>
        <taxon>Bacteria</taxon>
        <taxon>Bacillati</taxon>
        <taxon>Actinomycetota</taxon>
        <taxon>Actinomycetes</taxon>
        <taxon>Pseudonocardiales</taxon>
        <taxon>Pseudonocardiaceae</taxon>
        <taxon>Prauserella</taxon>
    </lineage>
</organism>
<gene>
    <name evidence="3" type="ORF">GCM10009675_09980</name>
</gene>
<evidence type="ECO:0000313" key="4">
    <source>
        <dbReference type="Proteomes" id="UP001500467"/>
    </source>
</evidence>
<proteinExistence type="predicted"/>
<protein>
    <submittedName>
        <fullName evidence="3">PE-PGRS family protein</fullName>
    </submittedName>
</protein>
<sequence length="1119" mass="108481">MQTWAKRGLQTALVTGGMMMLGTGIASADENVDPDSPAGPLDAGVSVPVQIEDNAVGTPMGQHNLPGVDRELSTKPVTDKVNEAAAPAMEKAKPVSDKVNEAAAPVSERLQSAADRGSAAMTQTGPHTEKAAPSVESPVTKATEAGSDRLPGPVSDSVPQTGQVTDTLTQQVGNADARQVPEPGNDPFMGNKVDTNIALPIQITGNAVGILGDAEVHSDSEQSYEHNSDVSTDGSSGGLAGNVVALDWAAPVQISGNAGSLGGSGKTSGSASQDATTTGDVDTDGSNGAGAGNIVSPQGATPVQVSGNAIAWFLGHSETDFDPSSSAESGGYLATNGEGGSIAGNVVGAPVALPVRVANNAATWGGDADASGSSMVDAAAGDDTSPGMHDIDSFIQTEGENGFASGTIAQPQVASLASVTGVAGSWIGNAATGTAGDRQTGGTASDATMTAGGPSNTNGNEAAGSGNIADAPVALPVEIFGVGGTWIGNAHAQDHVNSTEATAGGDTLTPGDESVLSSNTASPAIASAAEVFGVGGSWIGNASGSAESDKLVEAGGYNGTLANESSGSGNLVQVPLATPVEVFGVGGSWIGQGAGEAEETKEVIAGGGGSTIDDYGFANANLVQAPVALPAQVFGVGGSWIGNGFGEGEGDTITEAGGDATAAGDKGTAAGNIGFVPVSLPAQVHGIGGSWIGNGHGTSSNLTDSMAGGDATTSGEQGSIAGNLVEVPAGGAASVFGNGANWIGTASGTGVNDVVSEAGGDSETVGDGGSIAGNIVSADAMPIVSAFGNAASLTGVANGAGANFVDVTSGGDKETSGMGGAISGSIIDVPLTAVAQLFGNAATAGGVANAIGDNTTVGESSGTTTTAGDPQSLSGVDVQRPIGVVAQVYDVPLELLGQATTLANNDTDLTVADAPIDPIIGKEISGSELPATGMPNTPYFAALANRAPELASASPMQRSATPAAMPSAPGVPAVPGLPGAGDLPAGDLPVGELPAGDLPVGELPAGDLPAGELPVDGLLPELSGAAAPELPAMPAQRSDVPQLPADPTQGEFAGALDGVSLNGVELGGTDMRAAEMPATPALPGAGELPTAGDLPVEADMMKGAAEQVSFNGYGLGAFV</sequence>
<evidence type="ECO:0000256" key="2">
    <source>
        <dbReference type="SAM" id="SignalP"/>
    </source>
</evidence>
<feature type="chain" id="PRO_5045548615" evidence="2">
    <location>
        <begin position="29"/>
        <end position="1119"/>
    </location>
</feature>
<evidence type="ECO:0000313" key="3">
    <source>
        <dbReference type="EMBL" id="GAA1196804.1"/>
    </source>
</evidence>
<feature type="compositionally biased region" description="Low complexity" evidence="1">
    <location>
        <begin position="267"/>
        <end position="280"/>
    </location>
</feature>
<feature type="region of interest" description="Disordered" evidence="1">
    <location>
        <begin position="698"/>
        <end position="717"/>
    </location>
</feature>
<keyword evidence="2" id="KW-0732">Signal</keyword>
<feature type="region of interest" description="Disordered" evidence="1">
    <location>
        <begin position="952"/>
        <end position="1008"/>
    </location>
</feature>
<feature type="region of interest" description="Disordered" evidence="1">
    <location>
        <begin position="431"/>
        <end position="465"/>
    </location>
</feature>
<feature type="region of interest" description="Disordered" evidence="1">
    <location>
        <begin position="260"/>
        <end position="300"/>
    </location>
</feature>
<reference evidence="4" key="1">
    <citation type="journal article" date="2019" name="Int. J. Syst. Evol. Microbiol.">
        <title>The Global Catalogue of Microorganisms (GCM) 10K type strain sequencing project: providing services to taxonomists for standard genome sequencing and annotation.</title>
        <authorList>
            <consortium name="The Broad Institute Genomics Platform"/>
            <consortium name="The Broad Institute Genome Sequencing Center for Infectious Disease"/>
            <person name="Wu L."/>
            <person name="Ma J."/>
        </authorList>
    </citation>
    <scope>NUCLEOTIDE SEQUENCE [LARGE SCALE GENOMIC DNA]</scope>
    <source>
        <strain evidence="4">JCM 13022</strain>
    </source>
</reference>
<feature type="compositionally biased region" description="Low complexity" evidence="1">
    <location>
        <begin position="962"/>
        <end position="989"/>
    </location>
</feature>
<comment type="caution">
    <text evidence="3">The sequence shown here is derived from an EMBL/GenBank/DDBJ whole genome shotgun (WGS) entry which is preliminary data.</text>
</comment>
<evidence type="ECO:0000256" key="1">
    <source>
        <dbReference type="SAM" id="MobiDB-lite"/>
    </source>
</evidence>
<feature type="compositionally biased region" description="Polar residues" evidence="1">
    <location>
        <begin position="157"/>
        <end position="173"/>
    </location>
</feature>
<accession>A0ABP4FRX4</accession>
<keyword evidence="4" id="KW-1185">Reference proteome</keyword>
<feature type="compositionally biased region" description="Polar residues" evidence="1">
    <location>
        <begin position="440"/>
        <end position="460"/>
    </location>
</feature>
<feature type="region of interest" description="Disordered" evidence="1">
    <location>
        <begin position="85"/>
        <end position="192"/>
    </location>
</feature>
<feature type="signal peptide" evidence="2">
    <location>
        <begin position="1"/>
        <end position="28"/>
    </location>
</feature>
<dbReference type="EMBL" id="BAAALM010000004">
    <property type="protein sequence ID" value="GAA1196804.1"/>
    <property type="molecule type" value="Genomic_DNA"/>
</dbReference>
<dbReference type="Proteomes" id="UP001500467">
    <property type="component" value="Unassembled WGS sequence"/>
</dbReference>
<feature type="compositionally biased region" description="Basic and acidic residues" evidence="1">
    <location>
        <begin position="217"/>
        <end position="228"/>
    </location>
</feature>
<feature type="compositionally biased region" description="Basic and acidic residues" evidence="1">
    <location>
        <begin position="90"/>
        <end position="100"/>
    </location>
</feature>
<feature type="region of interest" description="Disordered" evidence="1">
    <location>
        <begin position="217"/>
        <end position="236"/>
    </location>
</feature>